<dbReference type="RefSeq" id="WP_036038242.1">
    <property type="nucleotide sequence ID" value="NZ_LR698987.1"/>
</dbReference>
<name>A0A2X4UPN1_9GAMM</name>
<dbReference type="PIRSF" id="PIRSF016624">
    <property type="entry name" value="Mu_prophg_I"/>
    <property type="match status" value="1"/>
</dbReference>
<protein>
    <submittedName>
        <fullName evidence="1">Mu-like prophage I protein</fullName>
    </submittedName>
</protein>
<keyword evidence="2" id="KW-1185">Reference proteome</keyword>
<sequence length="414" mass="44222">MKRKNAQHIGFAVLTATLQSSSDGWYQLLPAGEFRARDGRPTDVERGCWYIDADVAARFIASTVDIGQPVLCDYNHATLREQDPTIAPPSEETQWRAEAAGWLTDPATQMQWREGLGLFVRPTWTDDASAAIDAKKWAFLSAVFPYDTVTGEPLFLRMFALTNDPGLTGMQSLAALAAASLIDSPLKPTQDTAVMNDLLRLILVALGIIATDDQTEYTEEQLKELVATATEKITALKTASETAVEVAEVVESQPTPEAVAETVEQAVDDNADAIQEAEQIIAEAELHGVDLSVAVPVTAYMRLQKKLTTAQLGNASLSASQIIAKAQASGAIVASEVPYFTALARQHGVAALNAQLVGRKPLAALSARQTKGLVTPPKSTVSIASLSAQERAVCAATGISEAKYLATKKAQMKG</sequence>
<dbReference type="InterPro" id="IPR012106">
    <property type="entry name" value="Phage_Mu_Gp1"/>
</dbReference>
<dbReference type="KEGG" id="lri:NCTC12151_00295"/>
<organism evidence="1 2">
    <name type="scientific">Leminorella richardii</name>
    <dbReference type="NCBI Taxonomy" id="158841"/>
    <lineage>
        <taxon>Bacteria</taxon>
        <taxon>Pseudomonadati</taxon>
        <taxon>Pseudomonadota</taxon>
        <taxon>Gammaproteobacteria</taxon>
        <taxon>Enterobacterales</taxon>
        <taxon>Budviciaceae</taxon>
        <taxon>Leminorella</taxon>
    </lineage>
</organism>
<dbReference type="Proteomes" id="UP000249005">
    <property type="component" value="Chromosome 1"/>
</dbReference>
<reference evidence="1 2" key="1">
    <citation type="submission" date="2018-06" db="EMBL/GenBank/DDBJ databases">
        <authorList>
            <consortium name="Pathogen Informatics"/>
            <person name="Doyle S."/>
        </authorList>
    </citation>
    <scope>NUCLEOTIDE SEQUENCE [LARGE SCALE GENOMIC DNA]</scope>
    <source>
        <strain evidence="1 2">NCTC12151</strain>
    </source>
</reference>
<dbReference type="EMBL" id="LS483470">
    <property type="protein sequence ID" value="SQI34950.1"/>
    <property type="molecule type" value="Genomic_DNA"/>
</dbReference>
<dbReference type="OrthoDB" id="2043985at2"/>
<dbReference type="AlphaFoldDB" id="A0A2X4UPN1"/>
<proteinExistence type="predicted"/>
<evidence type="ECO:0000313" key="1">
    <source>
        <dbReference type="EMBL" id="SQI34950.1"/>
    </source>
</evidence>
<dbReference type="Pfam" id="PF10123">
    <property type="entry name" value="Mu-like_Pro"/>
    <property type="match status" value="1"/>
</dbReference>
<evidence type="ECO:0000313" key="2">
    <source>
        <dbReference type="Proteomes" id="UP000249005"/>
    </source>
</evidence>
<gene>
    <name evidence="1" type="ORF">NCTC12151_00295</name>
</gene>
<accession>A0A2X4UPN1</accession>